<proteinExistence type="predicted"/>
<gene>
    <name evidence="2" type="ORF">METZ01_LOCUS309256</name>
</gene>
<dbReference type="InterPro" id="IPR024320">
    <property type="entry name" value="LPG_synthase_C"/>
</dbReference>
<feature type="non-terminal residue" evidence="2">
    <location>
        <position position="239"/>
    </location>
</feature>
<evidence type="ECO:0000259" key="1">
    <source>
        <dbReference type="Pfam" id="PF09924"/>
    </source>
</evidence>
<dbReference type="SUPFAM" id="SSF55729">
    <property type="entry name" value="Acyl-CoA N-acyltransferases (Nat)"/>
    <property type="match status" value="1"/>
</dbReference>
<dbReference type="PANTHER" id="PTHR41373">
    <property type="entry name" value="DUF2156 DOMAIN-CONTAINING PROTEIN"/>
    <property type="match status" value="1"/>
</dbReference>
<dbReference type="EMBL" id="UINC01098125">
    <property type="protein sequence ID" value="SVC56402.1"/>
    <property type="molecule type" value="Genomic_DNA"/>
</dbReference>
<dbReference type="AlphaFoldDB" id="A0A382N9H2"/>
<sequence>MSHGLDRLLEQARIISVGDCESIQEILERHNKSMWVHFSPFLVSYSLPPRRSLYLLEVEGSLVLIQVNVRNGETRTDLLFPPVPYTDRINSWLTTLPEIVGQEDVRIIWVDEEEISQLRLEFDENLAWDEKGVEYIYEPEKVWTMEGSEFRDMRKRVRKAEKNFPDFMDLSVDNIFECQELLKKWRSLQGRKNSFLLDWGYTRAALNNFHRFSTENLYGWCVKVEGNVEAFALAGPINE</sequence>
<organism evidence="2">
    <name type="scientific">marine metagenome</name>
    <dbReference type="NCBI Taxonomy" id="408172"/>
    <lineage>
        <taxon>unclassified sequences</taxon>
        <taxon>metagenomes</taxon>
        <taxon>ecological metagenomes</taxon>
    </lineage>
</organism>
<evidence type="ECO:0000313" key="2">
    <source>
        <dbReference type="EMBL" id="SVC56402.1"/>
    </source>
</evidence>
<protein>
    <recommendedName>
        <fullName evidence="1">Phosphatidylglycerol lysyltransferase C-terminal domain-containing protein</fullName>
    </recommendedName>
</protein>
<dbReference type="PANTHER" id="PTHR41373:SF1">
    <property type="entry name" value="PHOSPHATIDYLGLYCEROL LYSYLTRANSFERASE C-TERMINAL DOMAIN-CONTAINING PROTEIN"/>
    <property type="match status" value="1"/>
</dbReference>
<feature type="domain" description="Phosphatidylglycerol lysyltransferase C-terminal" evidence="1">
    <location>
        <begin position="122"/>
        <end position="238"/>
    </location>
</feature>
<reference evidence="2" key="1">
    <citation type="submission" date="2018-05" db="EMBL/GenBank/DDBJ databases">
        <authorList>
            <person name="Lanie J.A."/>
            <person name="Ng W.-L."/>
            <person name="Kazmierczak K.M."/>
            <person name="Andrzejewski T.M."/>
            <person name="Davidsen T.M."/>
            <person name="Wayne K.J."/>
            <person name="Tettelin H."/>
            <person name="Glass J.I."/>
            <person name="Rusch D."/>
            <person name="Podicherti R."/>
            <person name="Tsui H.-C.T."/>
            <person name="Winkler M.E."/>
        </authorList>
    </citation>
    <scope>NUCLEOTIDE SEQUENCE</scope>
</reference>
<dbReference type="InterPro" id="IPR016732">
    <property type="entry name" value="UCP018688"/>
</dbReference>
<dbReference type="Pfam" id="PF09924">
    <property type="entry name" value="LPG_synthase_C"/>
    <property type="match status" value="1"/>
</dbReference>
<name>A0A382N9H2_9ZZZZ</name>
<dbReference type="Gene3D" id="3.40.630.30">
    <property type="match status" value="1"/>
</dbReference>
<accession>A0A382N9H2</accession>
<dbReference type="InterPro" id="IPR016181">
    <property type="entry name" value="Acyl_CoA_acyltransferase"/>
</dbReference>